<evidence type="ECO:0000256" key="8">
    <source>
        <dbReference type="ARBA" id="ARBA00022963"/>
    </source>
</evidence>
<keyword evidence="9 16" id="KW-1133">Transmembrane helix</keyword>
<dbReference type="GO" id="GO:0016042">
    <property type="term" value="P:lipid catabolic process"/>
    <property type="evidence" value="ECO:0007669"/>
    <property type="project" value="UniProtKB-UniRule"/>
</dbReference>
<evidence type="ECO:0000256" key="2">
    <source>
        <dbReference type="ARBA" id="ARBA00004383"/>
    </source>
</evidence>
<dbReference type="GO" id="GO:0006457">
    <property type="term" value="P:protein folding"/>
    <property type="evidence" value="ECO:0007669"/>
    <property type="project" value="UniProtKB-UniRule"/>
</dbReference>
<organism evidence="18 19">
    <name type="scientific">Pseudomonas mangrovi</name>
    <dbReference type="NCBI Taxonomy" id="2161748"/>
    <lineage>
        <taxon>Bacteria</taxon>
        <taxon>Pseudomonadati</taxon>
        <taxon>Pseudomonadota</taxon>
        <taxon>Gammaproteobacteria</taxon>
        <taxon>Pseudomonadales</taxon>
        <taxon>Pseudomonadaceae</taxon>
        <taxon>Pseudomonas</taxon>
    </lineage>
</organism>
<dbReference type="InterPro" id="IPR004961">
    <property type="entry name" value="Lipase_chaperone"/>
</dbReference>
<evidence type="ECO:0000256" key="12">
    <source>
        <dbReference type="ARBA" id="ARBA00023186"/>
    </source>
</evidence>
<comment type="function">
    <text evidence="1 16">May be involved in the folding of the extracellular lipase during its passage through the periplasm.</text>
</comment>
<dbReference type="Proteomes" id="UP000244064">
    <property type="component" value="Unassembled WGS sequence"/>
</dbReference>
<keyword evidence="5 16" id="KW-1003">Cell membrane</keyword>
<dbReference type="AlphaFoldDB" id="A0A2T5P9J1"/>
<dbReference type="Pfam" id="PF03280">
    <property type="entry name" value="Lipase_chap"/>
    <property type="match status" value="1"/>
</dbReference>
<evidence type="ECO:0000256" key="4">
    <source>
        <dbReference type="ARBA" id="ARBA00019692"/>
    </source>
</evidence>
<proteinExistence type="inferred from homology"/>
<evidence type="ECO:0000313" key="18">
    <source>
        <dbReference type="EMBL" id="PTU74408.1"/>
    </source>
</evidence>
<reference evidence="18 19" key="1">
    <citation type="submission" date="2018-04" db="EMBL/GenBank/DDBJ databases">
        <title>Pseudomonas sp. nov., isolated from mangrove soil.</title>
        <authorList>
            <person name="Chen C."/>
        </authorList>
    </citation>
    <scope>NUCLEOTIDE SEQUENCE [LARGE SCALE GENOMIC DNA]</scope>
    <source>
        <strain evidence="18 19">TC-11</strain>
    </source>
</reference>
<evidence type="ECO:0000256" key="6">
    <source>
        <dbReference type="ARBA" id="ARBA00022519"/>
    </source>
</evidence>
<evidence type="ECO:0000256" key="1">
    <source>
        <dbReference type="ARBA" id="ARBA00003280"/>
    </source>
</evidence>
<evidence type="ECO:0000256" key="14">
    <source>
        <dbReference type="ARBA" id="ARBA00031542"/>
    </source>
</evidence>
<protein>
    <recommendedName>
        <fullName evidence="4 16">Lipase chaperone</fullName>
    </recommendedName>
    <alternativeName>
        <fullName evidence="16">Lipase activator protein</fullName>
    </alternativeName>
    <alternativeName>
        <fullName evidence="15 16">Lipase foldase</fullName>
    </alternativeName>
    <alternativeName>
        <fullName evidence="13 16">Lipase helper protein</fullName>
    </alternativeName>
    <alternativeName>
        <fullName evidence="14 16">Lipase modulator</fullName>
    </alternativeName>
</protein>
<evidence type="ECO:0000256" key="5">
    <source>
        <dbReference type="ARBA" id="ARBA00022475"/>
    </source>
</evidence>
<comment type="subcellular location">
    <subcellularLocation>
        <location evidence="2">Cell inner membrane</location>
        <topology evidence="2">Single-pass membrane protein</topology>
        <orientation evidence="2">Periplasmic side</orientation>
    </subcellularLocation>
</comment>
<evidence type="ECO:0000313" key="19">
    <source>
        <dbReference type="Proteomes" id="UP000244064"/>
    </source>
</evidence>
<evidence type="ECO:0000256" key="13">
    <source>
        <dbReference type="ARBA" id="ARBA00030948"/>
    </source>
</evidence>
<evidence type="ECO:0000256" key="15">
    <source>
        <dbReference type="ARBA" id="ARBA00033028"/>
    </source>
</evidence>
<evidence type="ECO:0000256" key="7">
    <source>
        <dbReference type="ARBA" id="ARBA00022692"/>
    </source>
</evidence>
<gene>
    <name evidence="16" type="primary">lifO</name>
    <name evidence="18" type="ORF">DBO85_09950</name>
</gene>
<dbReference type="GO" id="GO:0005886">
    <property type="term" value="C:plasma membrane"/>
    <property type="evidence" value="ECO:0007669"/>
    <property type="project" value="UniProtKB-SubCell"/>
</dbReference>
<dbReference type="OrthoDB" id="7025807at2"/>
<feature type="compositionally biased region" description="Polar residues" evidence="17">
    <location>
        <begin position="240"/>
        <end position="256"/>
    </location>
</feature>
<sequence>MSQRILGVALLGGLCLIGASTYFTYQQLDMPEPPAAPVAPPVAVDSSVEQSRALNRQLRDTSIKALPDPGPLPASLQGAQHGVLLRMSEDGQLILQEDLLHLFDFYLAGGEEDDLARLLQRIHRDLAAQLNGVALDQARDLLRRYIDYRIALKDLPRMPRTLEPVQLRQRLAALDAMRRSHFSTEEVEMFFASQYAEDSYTIQRLEITRSDLDPQQRQQALDALDRQLPDALREARQQSTSHAELYATTRQLQSEGASAEDLRRVREESLGAQAADALAQLDQQQAQWQARLSDYTAERNRLRSAGLAERDLQQAIDALQTRRFDERERLRVRALDGEL</sequence>
<comment type="similarity">
    <text evidence="3 16">Belongs to the lipase chaperone family.</text>
</comment>
<keyword evidence="7 16" id="KW-0812">Transmembrane</keyword>
<dbReference type="EMBL" id="QASN01000017">
    <property type="protein sequence ID" value="PTU74408.1"/>
    <property type="molecule type" value="Genomic_DNA"/>
</dbReference>
<evidence type="ECO:0000256" key="3">
    <source>
        <dbReference type="ARBA" id="ARBA00010358"/>
    </source>
</evidence>
<keyword evidence="10 16" id="KW-0443">Lipid metabolism</keyword>
<dbReference type="RefSeq" id="WP_108107106.1">
    <property type="nucleotide sequence ID" value="NZ_QASN01000017.1"/>
</dbReference>
<dbReference type="SUPFAM" id="SSF158855">
    <property type="entry name" value="Lipase chaperone-like"/>
    <property type="match status" value="1"/>
</dbReference>
<evidence type="ECO:0000256" key="17">
    <source>
        <dbReference type="SAM" id="MobiDB-lite"/>
    </source>
</evidence>
<dbReference type="HAMAP" id="MF_00790">
    <property type="entry name" value="Lipase_chap"/>
    <property type="match status" value="1"/>
</dbReference>
<feature type="region of interest" description="Disordered" evidence="17">
    <location>
        <begin position="240"/>
        <end position="260"/>
    </location>
</feature>
<dbReference type="GO" id="GO:0051082">
    <property type="term" value="F:unfolded protein binding"/>
    <property type="evidence" value="ECO:0007669"/>
    <property type="project" value="UniProtKB-UniRule"/>
</dbReference>
<keyword evidence="6 16" id="KW-0997">Cell inner membrane</keyword>
<accession>A0A2T5P9J1</accession>
<name>A0A2T5P9J1_9PSED</name>
<keyword evidence="12 16" id="KW-0143">Chaperone</keyword>
<keyword evidence="19" id="KW-1185">Reference proteome</keyword>
<comment type="caution">
    <text evidence="18">The sequence shown here is derived from an EMBL/GenBank/DDBJ whole genome shotgun (WGS) entry which is preliminary data.</text>
</comment>
<keyword evidence="8 16" id="KW-0442">Lipid degradation</keyword>
<evidence type="ECO:0000256" key="16">
    <source>
        <dbReference type="HAMAP-Rule" id="MF_00790"/>
    </source>
</evidence>
<evidence type="ECO:0000256" key="10">
    <source>
        <dbReference type="ARBA" id="ARBA00023098"/>
    </source>
</evidence>
<evidence type="ECO:0000256" key="9">
    <source>
        <dbReference type="ARBA" id="ARBA00022989"/>
    </source>
</evidence>
<keyword evidence="11 16" id="KW-0472">Membrane</keyword>
<evidence type="ECO:0000256" key="11">
    <source>
        <dbReference type="ARBA" id="ARBA00023136"/>
    </source>
</evidence>